<evidence type="ECO:0000313" key="4">
    <source>
        <dbReference type="EMBL" id="MBM7703952.1"/>
    </source>
</evidence>
<proteinExistence type="predicted"/>
<organism evidence="4 5">
    <name type="scientific">Priestia iocasae</name>
    <dbReference type="NCBI Taxonomy" id="2291674"/>
    <lineage>
        <taxon>Bacteria</taxon>
        <taxon>Bacillati</taxon>
        <taxon>Bacillota</taxon>
        <taxon>Bacilli</taxon>
        <taxon>Bacillales</taxon>
        <taxon>Bacillaceae</taxon>
        <taxon>Priestia</taxon>
    </lineage>
</organism>
<dbReference type="CDD" id="cd04301">
    <property type="entry name" value="NAT_SF"/>
    <property type="match status" value="1"/>
</dbReference>
<keyword evidence="5" id="KW-1185">Reference proteome</keyword>
<name>A0ABS2QX08_9BACI</name>
<evidence type="ECO:0000313" key="5">
    <source>
        <dbReference type="Proteomes" id="UP000809829"/>
    </source>
</evidence>
<keyword evidence="1" id="KW-0808">Transferase</keyword>
<dbReference type="PANTHER" id="PTHR43800:SF1">
    <property type="entry name" value="PEPTIDYL-LYSINE N-ACETYLTRANSFERASE YJAB"/>
    <property type="match status" value="1"/>
</dbReference>
<protein>
    <submittedName>
        <fullName evidence="4">Ribosomal protein S18 acetylase RimI-like enzyme</fullName>
    </submittedName>
</protein>
<dbReference type="PROSITE" id="PS51186">
    <property type="entry name" value="GNAT"/>
    <property type="match status" value="1"/>
</dbReference>
<keyword evidence="2" id="KW-0012">Acyltransferase</keyword>
<dbReference type="EMBL" id="JAFBFC010000004">
    <property type="protein sequence ID" value="MBM7703952.1"/>
    <property type="molecule type" value="Genomic_DNA"/>
</dbReference>
<dbReference type="Gene3D" id="3.40.630.30">
    <property type="match status" value="1"/>
</dbReference>
<evidence type="ECO:0000256" key="1">
    <source>
        <dbReference type="ARBA" id="ARBA00022679"/>
    </source>
</evidence>
<dbReference type="InterPro" id="IPR016181">
    <property type="entry name" value="Acyl_CoA_acyltransferase"/>
</dbReference>
<feature type="domain" description="N-acetyltransferase" evidence="3">
    <location>
        <begin position="147"/>
        <end position="294"/>
    </location>
</feature>
<dbReference type="Pfam" id="PF00583">
    <property type="entry name" value="Acetyltransf_1"/>
    <property type="match status" value="1"/>
</dbReference>
<evidence type="ECO:0000256" key="2">
    <source>
        <dbReference type="ARBA" id="ARBA00023315"/>
    </source>
</evidence>
<dbReference type="InterPro" id="IPR000182">
    <property type="entry name" value="GNAT_dom"/>
</dbReference>
<dbReference type="PANTHER" id="PTHR43800">
    <property type="entry name" value="PEPTIDYL-LYSINE N-ACETYLTRANSFERASE YJAB"/>
    <property type="match status" value="1"/>
</dbReference>
<dbReference type="Proteomes" id="UP000809829">
    <property type="component" value="Unassembled WGS sequence"/>
</dbReference>
<dbReference type="SUPFAM" id="SSF55729">
    <property type="entry name" value="Acyl-CoA N-acyltransferases (Nat)"/>
    <property type="match status" value="1"/>
</dbReference>
<gene>
    <name evidence="4" type="ORF">JOC83_002801</name>
</gene>
<comment type="caution">
    <text evidence="4">The sequence shown here is derived from an EMBL/GenBank/DDBJ whole genome shotgun (WGS) entry which is preliminary data.</text>
</comment>
<sequence>MIRDVQKNELEEVSLFLSKMNGKNEHHIGYCGTNSLEIYEALEELFLHVTSPLLVVKHEGNIVGVLGADMNEETKEAEMWGPWVMDKKWLTPLWLHFTKEMEPRIHTYTFFVNKENDTVHTFLNEIGASQQSEQAVLDVQKRKAKLESYKDVSLFCSSYAQDFITLHNTLFPVTYYSGEAILKQLNENHVLFIMVCDQALVGYVYVEADPNYGEGSIEYIGVQKQYEGKGYAQKLLTHAITWLFSFDTINELSLCVNLSHKRAISLYEKVGFQIKHELSVYRKNKDVYKQIDVEKQKGS</sequence>
<evidence type="ECO:0000259" key="3">
    <source>
        <dbReference type="PROSITE" id="PS51186"/>
    </source>
</evidence>
<reference evidence="4 5" key="1">
    <citation type="submission" date="2021-01" db="EMBL/GenBank/DDBJ databases">
        <title>Genomic Encyclopedia of Type Strains, Phase IV (KMG-IV): sequencing the most valuable type-strain genomes for metagenomic binning, comparative biology and taxonomic classification.</title>
        <authorList>
            <person name="Goeker M."/>
        </authorList>
    </citation>
    <scope>NUCLEOTIDE SEQUENCE [LARGE SCALE GENOMIC DNA]</scope>
    <source>
        <strain evidence="4 5">DSM 104297</strain>
    </source>
</reference>
<accession>A0ABS2QX08</accession>
<dbReference type="RefSeq" id="WP_205187944.1">
    <property type="nucleotide sequence ID" value="NZ_JAFBFC010000004.1"/>
</dbReference>